<dbReference type="STRING" id="1703779.AMJ83_10040"/>
<name>A0A0S8FRE9_UNCW3</name>
<evidence type="ECO:0000256" key="1">
    <source>
        <dbReference type="ARBA" id="ARBA00022448"/>
    </source>
</evidence>
<dbReference type="Pfam" id="PF01992">
    <property type="entry name" value="vATP-synt_AC39"/>
    <property type="match status" value="1"/>
</dbReference>
<dbReference type="GO" id="GO:0046961">
    <property type="term" value="F:proton-transporting ATPase activity, rotational mechanism"/>
    <property type="evidence" value="ECO:0007669"/>
    <property type="project" value="InterPro"/>
</dbReference>
<dbReference type="AlphaFoldDB" id="A0A0S8FRE9"/>
<dbReference type="InterPro" id="IPR036079">
    <property type="entry name" value="ATPase_csu/dsu_sf"/>
</dbReference>
<evidence type="ECO:0000313" key="3">
    <source>
        <dbReference type="EMBL" id="KPK62706.1"/>
    </source>
</evidence>
<keyword evidence="1" id="KW-0813">Transport</keyword>
<reference evidence="3 4" key="1">
    <citation type="journal article" date="2015" name="Microbiome">
        <title>Genomic resolution of linkages in carbon, nitrogen, and sulfur cycling among widespread estuary sediment bacteria.</title>
        <authorList>
            <person name="Baker B.J."/>
            <person name="Lazar C.S."/>
            <person name="Teske A.P."/>
            <person name="Dick G.J."/>
        </authorList>
    </citation>
    <scope>NUCLEOTIDE SEQUENCE [LARGE SCALE GENOMIC DNA]</scope>
    <source>
        <strain evidence="3">SM23_42</strain>
    </source>
</reference>
<evidence type="ECO:0000313" key="4">
    <source>
        <dbReference type="Proteomes" id="UP000051373"/>
    </source>
</evidence>
<gene>
    <name evidence="3" type="ORF">AMJ83_10040</name>
</gene>
<dbReference type="InterPro" id="IPR044911">
    <property type="entry name" value="V-type_ATPase_csu/dsu_dom_3"/>
</dbReference>
<dbReference type="SUPFAM" id="SSF103486">
    <property type="entry name" value="V-type ATP synthase subunit C"/>
    <property type="match status" value="1"/>
</dbReference>
<organism evidence="3 4">
    <name type="scientific">candidate division WOR_3 bacterium SM23_42</name>
    <dbReference type="NCBI Taxonomy" id="1703779"/>
    <lineage>
        <taxon>Bacteria</taxon>
        <taxon>Bacteria division WOR-3</taxon>
    </lineage>
</organism>
<evidence type="ECO:0000256" key="2">
    <source>
        <dbReference type="ARBA" id="ARBA00023065"/>
    </source>
</evidence>
<protein>
    <recommendedName>
        <fullName evidence="5">V-type ATP synthase subunit C</fullName>
    </recommendedName>
</protein>
<accession>A0A0S8FRE9</accession>
<comment type="caution">
    <text evidence="3">The sequence shown here is derived from an EMBL/GenBank/DDBJ whole genome shotgun (WGS) entry which is preliminary data.</text>
</comment>
<dbReference type="InterPro" id="IPR002843">
    <property type="entry name" value="ATPase_V0-cplx_csu/dsu"/>
</dbReference>
<sequence length="304" mass="35942">MIQGTEDTRYAFVNGIIRSREARLLTKSHFDRLIAADFASFGTILSDTSYVGQRDLEAGIEAEEISLRKFFERFCLTEEVRYFLDWPEQLHNLKVELKGGGDELLYVQTEDTVASWPEVVDEVARFAVDKDPFVLSTNLDKILCEYMYRAAELTPFFKNYFQTYFELENIRSFFRARQFKDKRAILKQVYIPLGRLELKFLVENVEVVQEHLGRNFFTTAYAGIVEQGGRYLEEYGSFLRFERLYEELRLGFLQQARRMTFGVEPLFAYYQFKMSETKKLRQVYWGKMNEVPVEDLKESIPDVW</sequence>
<dbReference type="Gene3D" id="1.10.132.50">
    <property type="entry name" value="ATP synthase (C/AC39) subunit, domain 3"/>
    <property type="match status" value="2"/>
</dbReference>
<dbReference type="Proteomes" id="UP000051373">
    <property type="component" value="Unassembled WGS sequence"/>
</dbReference>
<dbReference type="InterPro" id="IPR050873">
    <property type="entry name" value="V-ATPase_V0D/AC39_subunit"/>
</dbReference>
<keyword evidence="2" id="KW-0406">Ion transport</keyword>
<dbReference type="PANTHER" id="PTHR38682">
    <property type="entry name" value="V-TYPE ATP SYNTHASE SUBUNIT C"/>
    <property type="match status" value="1"/>
</dbReference>
<evidence type="ECO:0008006" key="5">
    <source>
        <dbReference type="Google" id="ProtNLM"/>
    </source>
</evidence>
<dbReference type="EMBL" id="LJUJ01000028">
    <property type="protein sequence ID" value="KPK62706.1"/>
    <property type="molecule type" value="Genomic_DNA"/>
</dbReference>
<dbReference type="PANTHER" id="PTHR38682:SF1">
    <property type="entry name" value="V-TYPE ATP SYNTHASE SUBUNIT C"/>
    <property type="match status" value="1"/>
</dbReference>
<proteinExistence type="predicted"/>